<organism evidence="3 4">
    <name type="scientific">Micrococcus endophyticus</name>
    <dbReference type="NCBI Taxonomy" id="455343"/>
    <lineage>
        <taxon>Bacteria</taxon>
        <taxon>Bacillati</taxon>
        <taxon>Actinomycetota</taxon>
        <taxon>Actinomycetes</taxon>
        <taxon>Micrococcales</taxon>
        <taxon>Micrococcaceae</taxon>
        <taxon>Micrococcus</taxon>
    </lineage>
</organism>
<dbReference type="CDD" id="cd01832">
    <property type="entry name" value="SGNH_hydrolase_like_1"/>
    <property type="match status" value="1"/>
</dbReference>
<dbReference type="Pfam" id="PF13472">
    <property type="entry name" value="Lipase_GDSL_2"/>
    <property type="match status" value="1"/>
</dbReference>
<feature type="domain" description="SGNH hydrolase-type esterase" evidence="2">
    <location>
        <begin position="39"/>
        <end position="213"/>
    </location>
</feature>
<feature type="region of interest" description="Disordered" evidence="1">
    <location>
        <begin position="286"/>
        <end position="305"/>
    </location>
</feature>
<dbReference type="Proteomes" id="UP000567246">
    <property type="component" value="Unassembled WGS sequence"/>
</dbReference>
<accession>A0A7W9N0H0</accession>
<evidence type="ECO:0000313" key="4">
    <source>
        <dbReference type="Proteomes" id="UP000567246"/>
    </source>
</evidence>
<dbReference type="RefSeq" id="WP_420826912.1">
    <property type="nucleotide sequence ID" value="NZ_BAABAG010000004.1"/>
</dbReference>
<feature type="region of interest" description="Disordered" evidence="1">
    <location>
        <begin position="1"/>
        <end position="28"/>
    </location>
</feature>
<evidence type="ECO:0000259" key="2">
    <source>
        <dbReference type="Pfam" id="PF13472"/>
    </source>
</evidence>
<protein>
    <submittedName>
        <fullName evidence="3">Lysophospholipase L1-like esterase</fullName>
    </submittedName>
</protein>
<dbReference type="InterPro" id="IPR053140">
    <property type="entry name" value="GDSL_Rv0518-like"/>
</dbReference>
<sequence length="305" mass="33100">MSNQQESAPQHPAAAEAEPPADVVTRAETAAHPWRRYVAIGDSFTEGIGDPDPDRPGYHRGWADRAAEELARRTPDGEDLAYANLAVRGKLLDQIAADQVEPALALRPDLISVCAGGNDILRRADPDDVAVRLDAVVERLSADGATVLLFNATDTKDTPVLGRIRGTVAIYNENVRTVALRHDALVADMWSLKELARREMWAEDRLHFSATGHHTIAAMVLDTLAVPHGLEPLRPEPAAPRTWRQARASDAAWARTHLAPWVVRRIRGVSSGDGVSAKRPVPAPLFGAEMPHGSDPTEPLDVVAR</sequence>
<evidence type="ECO:0000256" key="1">
    <source>
        <dbReference type="SAM" id="MobiDB-lite"/>
    </source>
</evidence>
<dbReference type="InterPro" id="IPR013830">
    <property type="entry name" value="SGNH_hydro"/>
</dbReference>
<proteinExistence type="predicted"/>
<comment type="caution">
    <text evidence="3">The sequence shown here is derived from an EMBL/GenBank/DDBJ whole genome shotgun (WGS) entry which is preliminary data.</text>
</comment>
<reference evidence="3 4" key="1">
    <citation type="submission" date="2020-08" db="EMBL/GenBank/DDBJ databases">
        <title>Sequencing the genomes of 1000 actinobacteria strains.</title>
        <authorList>
            <person name="Klenk H.-P."/>
        </authorList>
    </citation>
    <scope>NUCLEOTIDE SEQUENCE [LARGE SCALE GENOMIC DNA]</scope>
    <source>
        <strain evidence="3 4">DSM 17945</strain>
    </source>
</reference>
<evidence type="ECO:0000313" key="3">
    <source>
        <dbReference type="EMBL" id="MBB5848743.1"/>
    </source>
</evidence>
<dbReference type="AlphaFoldDB" id="A0A7W9N0H0"/>
<feature type="compositionally biased region" description="Low complexity" evidence="1">
    <location>
        <begin position="1"/>
        <end position="21"/>
    </location>
</feature>
<dbReference type="InterPro" id="IPR036514">
    <property type="entry name" value="SGNH_hydro_sf"/>
</dbReference>
<dbReference type="SUPFAM" id="SSF52266">
    <property type="entry name" value="SGNH hydrolase"/>
    <property type="match status" value="1"/>
</dbReference>
<dbReference type="PANTHER" id="PTHR43784:SF2">
    <property type="entry name" value="GDSL-LIKE LIPASE_ACYLHYDROLASE, PUTATIVE (AFU_ORTHOLOGUE AFUA_2G00820)-RELATED"/>
    <property type="match status" value="1"/>
</dbReference>
<keyword evidence="4" id="KW-1185">Reference proteome</keyword>
<dbReference type="PANTHER" id="PTHR43784">
    <property type="entry name" value="GDSL-LIKE LIPASE/ACYLHYDROLASE, PUTATIVE (AFU_ORTHOLOGUE AFUA_2G00820)-RELATED"/>
    <property type="match status" value="1"/>
</dbReference>
<dbReference type="Gene3D" id="3.40.50.1110">
    <property type="entry name" value="SGNH hydrolase"/>
    <property type="match status" value="1"/>
</dbReference>
<gene>
    <name evidence="3" type="ORF">HDA33_001307</name>
</gene>
<name>A0A7W9N0H0_9MICC</name>
<dbReference type="EMBL" id="JACHMW010000001">
    <property type="protein sequence ID" value="MBB5848743.1"/>
    <property type="molecule type" value="Genomic_DNA"/>
</dbReference>